<protein>
    <submittedName>
        <fullName evidence="1">17703_t:CDS:1</fullName>
    </submittedName>
</protein>
<organism evidence="1 2">
    <name type="scientific">Racocetra persica</name>
    <dbReference type="NCBI Taxonomy" id="160502"/>
    <lineage>
        <taxon>Eukaryota</taxon>
        <taxon>Fungi</taxon>
        <taxon>Fungi incertae sedis</taxon>
        <taxon>Mucoromycota</taxon>
        <taxon>Glomeromycotina</taxon>
        <taxon>Glomeromycetes</taxon>
        <taxon>Diversisporales</taxon>
        <taxon>Gigasporaceae</taxon>
        <taxon>Racocetra</taxon>
    </lineage>
</organism>
<reference evidence="1" key="1">
    <citation type="submission" date="2021-06" db="EMBL/GenBank/DDBJ databases">
        <authorList>
            <person name="Kallberg Y."/>
            <person name="Tangrot J."/>
            <person name="Rosling A."/>
        </authorList>
    </citation>
    <scope>NUCLEOTIDE SEQUENCE</scope>
    <source>
        <strain evidence="1">MA461A</strain>
    </source>
</reference>
<feature type="non-terminal residue" evidence="1">
    <location>
        <position position="1"/>
    </location>
</feature>
<comment type="caution">
    <text evidence="1">The sequence shown here is derived from an EMBL/GenBank/DDBJ whole genome shotgun (WGS) entry which is preliminary data.</text>
</comment>
<evidence type="ECO:0000313" key="2">
    <source>
        <dbReference type="Proteomes" id="UP000789920"/>
    </source>
</evidence>
<gene>
    <name evidence="1" type="ORF">RPERSI_LOCUS12521</name>
</gene>
<sequence length="622" mass="71425">EFRWTYPGDEFTPGNEQEHDTSSISLPKLPMRRRVKRGLTKYDREKPDIRYVREKPDIRYVVALEIGTTHSGFAYASRANPENITNDTNFHQKSSEDIVKNYGPEQTGVFKTNTVVAYDENLQPVAWGYPALIQEPLKKKGALAKPQLKPVELFMLHLIDLREDDKPPLPPGIDAKRVITDYLHEMNKPILDTLSTRWPIIQYPQQVRFVLPVPDHWGYKSKAIMRECMYNAGYLEHRQSENLEFITVSEAAAIYCLKTMNEYHLSVGSSILIVDCEGGTVDLTTRTLLPRMLLGEVTERSGDLCGSSYVDREFLKFLGRKLGFAAMKKLKENHYEQMQYLVQQFCLIAKFSFNGNPYEYTSKELDIELICPSLMQYVTGKARELMEESEWLIDLDYQTVKDMFDPVLKKIIDLIQRHCISTERRCAAMFLVGDFSEIHYLQSQIRRQFATQIPIIAAPKQPTAGALEYGLNITRTLKYGLNITGTLNFCYGIEISVKWERHDPPERCTPSGHIFRFHRLALRGTEVAINQIFYYTFAVDPNQTDMVINVFTTMDNNAKYCDEDGMKMLGNIKIDLSDLKEQKKLLGFTLKKKVVEVEFILTFGAAEIIAMAINKKTGKNLG</sequence>
<dbReference type="EMBL" id="CAJVQC010026872">
    <property type="protein sequence ID" value="CAG8734623.1"/>
    <property type="molecule type" value="Genomic_DNA"/>
</dbReference>
<evidence type="ECO:0000313" key="1">
    <source>
        <dbReference type="EMBL" id="CAG8734623.1"/>
    </source>
</evidence>
<keyword evidence="2" id="KW-1185">Reference proteome</keyword>
<dbReference type="Proteomes" id="UP000789920">
    <property type="component" value="Unassembled WGS sequence"/>
</dbReference>
<name>A0ACA9Q3C3_9GLOM</name>
<accession>A0ACA9Q3C3</accession>
<feature type="non-terminal residue" evidence="1">
    <location>
        <position position="622"/>
    </location>
</feature>
<proteinExistence type="predicted"/>